<dbReference type="RefSeq" id="XP_003002210.1">
    <property type="nucleotide sequence ID" value="XM_003002164.1"/>
</dbReference>
<protein>
    <submittedName>
        <fullName evidence="2">Predicted protein</fullName>
    </submittedName>
</protein>
<gene>
    <name evidence="2" type="ORF">VDBG_07669</name>
</gene>
<feature type="region of interest" description="Disordered" evidence="1">
    <location>
        <begin position="1"/>
        <end position="70"/>
    </location>
</feature>
<proteinExistence type="predicted"/>
<dbReference type="EMBL" id="DS985223">
    <property type="protein sequence ID" value="EEY21559.1"/>
    <property type="molecule type" value="Genomic_DNA"/>
</dbReference>
<dbReference type="PANTHER" id="PTHR28002:SF1">
    <property type="entry name" value="MIOREX COMPLEX COMPONENT 11"/>
    <property type="match status" value="1"/>
</dbReference>
<dbReference type="AlphaFoldDB" id="C9SRZ4"/>
<evidence type="ECO:0000313" key="3">
    <source>
        <dbReference type="Proteomes" id="UP000008698"/>
    </source>
</evidence>
<feature type="compositionally biased region" description="Low complexity" evidence="1">
    <location>
        <begin position="30"/>
        <end position="48"/>
    </location>
</feature>
<dbReference type="InterPro" id="IPR018811">
    <property type="entry name" value="MRX11"/>
</dbReference>
<feature type="compositionally biased region" description="Basic residues" evidence="1">
    <location>
        <begin position="14"/>
        <end position="23"/>
    </location>
</feature>
<dbReference type="GeneID" id="9537687"/>
<name>C9SRZ4_VERA1</name>
<sequence length="169" mass="18645">MLVRRTLPSFRPALRPKPRHAVRHQSSNQTTSAKPAKPASAPATTAASLSHPQSRSRPHLDRLPQRLSLGARRRREGGALFSRKGWFGFEAADRGAVAGAFARSGDAEAGDTRGQLEQWQRDDERYKVVVEVALAWAVTKALLPARIILSVWGTPGTVALWKKIIRRGR</sequence>
<accession>C9SRZ4</accession>
<dbReference type="OrthoDB" id="5580261at2759"/>
<organism evidence="3">
    <name type="scientific">Verticillium alfalfae (strain VaMs.102 / ATCC MYA-4576 / FGSC 10136)</name>
    <name type="common">Verticillium wilt of alfalfa</name>
    <name type="synonym">Verticillium albo-atrum</name>
    <dbReference type="NCBI Taxonomy" id="526221"/>
    <lineage>
        <taxon>Eukaryota</taxon>
        <taxon>Fungi</taxon>
        <taxon>Dikarya</taxon>
        <taxon>Ascomycota</taxon>
        <taxon>Pezizomycotina</taxon>
        <taxon>Sordariomycetes</taxon>
        <taxon>Hypocreomycetidae</taxon>
        <taxon>Glomerellales</taxon>
        <taxon>Plectosphaerellaceae</taxon>
        <taxon>Verticillium</taxon>
    </lineage>
</organism>
<dbReference type="Proteomes" id="UP000008698">
    <property type="component" value="Unassembled WGS sequence"/>
</dbReference>
<dbReference type="eggNOG" id="ENOG502S09K">
    <property type="taxonomic scope" value="Eukaryota"/>
</dbReference>
<dbReference type="HOGENOM" id="CLU_1579702_0_0_1"/>
<evidence type="ECO:0000256" key="1">
    <source>
        <dbReference type="SAM" id="MobiDB-lite"/>
    </source>
</evidence>
<reference evidence="3" key="1">
    <citation type="journal article" date="2011" name="PLoS Pathog.">
        <title>Comparative genomics yields insights into niche adaptation of plant vascular wilt pathogens.</title>
        <authorList>
            <person name="Klosterman S.J."/>
            <person name="Subbarao K.V."/>
            <person name="Kang S."/>
            <person name="Veronese P."/>
            <person name="Gold S.E."/>
            <person name="Thomma B.P.H.J."/>
            <person name="Chen Z."/>
            <person name="Henrissat B."/>
            <person name="Lee Y.-H."/>
            <person name="Park J."/>
            <person name="Garcia-Pedrajas M.D."/>
            <person name="Barbara D.J."/>
            <person name="Anchieta A."/>
            <person name="de Jonge R."/>
            <person name="Santhanam P."/>
            <person name="Maruthachalam K."/>
            <person name="Atallah Z."/>
            <person name="Amyotte S.G."/>
            <person name="Paz Z."/>
            <person name="Inderbitzin P."/>
            <person name="Hayes R.J."/>
            <person name="Heiman D.I."/>
            <person name="Young S."/>
            <person name="Zeng Q."/>
            <person name="Engels R."/>
            <person name="Galagan J."/>
            <person name="Cuomo C.A."/>
            <person name="Dobinson K.F."/>
            <person name="Ma L.-J."/>
        </authorList>
    </citation>
    <scope>NUCLEOTIDE SEQUENCE [LARGE SCALE GENOMIC DNA]</scope>
    <source>
        <strain evidence="3">VaMs.102 / ATCC MYA-4576 / FGSC 10136</strain>
    </source>
</reference>
<dbReference type="PANTHER" id="PTHR28002">
    <property type="entry name" value="MIOREX COMPLEX COMPONENT 11"/>
    <property type="match status" value="1"/>
</dbReference>
<evidence type="ECO:0000313" key="2">
    <source>
        <dbReference type="EMBL" id="EEY21559.1"/>
    </source>
</evidence>
<keyword evidence="3" id="KW-1185">Reference proteome</keyword>
<dbReference type="GO" id="GO:0005739">
    <property type="term" value="C:mitochondrion"/>
    <property type="evidence" value="ECO:0007669"/>
    <property type="project" value="TreeGrafter"/>
</dbReference>
<dbReference type="STRING" id="526221.C9SRZ4"/>
<dbReference type="KEGG" id="val:VDBG_07669"/>